<dbReference type="InterPro" id="IPR006189">
    <property type="entry name" value="CHASE_dom"/>
</dbReference>
<dbReference type="Pfam" id="PF00989">
    <property type="entry name" value="PAS"/>
    <property type="match status" value="1"/>
</dbReference>
<feature type="transmembrane region" description="Helical" evidence="6">
    <location>
        <begin position="349"/>
        <end position="372"/>
    </location>
</feature>
<dbReference type="InterPro" id="IPR042240">
    <property type="entry name" value="CHASE_sf"/>
</dbReference>
<name>A0AAW2YPJ0_9EUKA</name>
<evidence type="ECO:0000256" key="3">
    <source>
        <dbReference type="ARBA" id="ARBA00022989"/>
    </source>
</evidence>
<dbReference type="CDD" id="cd00130">
    <property type="entry name" value="PAS"/>
    <property type="match status" value="1"/>
</dbReference>
<dbReference type="InterPro" id="IPR035965">
    <property type="entry name" value="PAS-like_dom_sf"/>
</dbReference>
<dbReference type="SUPFAM" id="SSF55785">
    <property type="entry name" value="PYP-like sensor domain (PAS domain)"/>
    <property type="match status" value="1"/>
</dbReference>
<feature type="compositionally biased region" description="Polar residues" evidence="5">
    <location>
        <begin position="7"/>
        <end position="20"/>
    </location>
</feature>
<dbReference type="Gene3D" id="3.30.450.350">
    <property type="entry name" value="CHASE domain"/>
    <property type="match status" value="1"/>
</dbReference>
<evidence type="ECO:0000313" key="9">
    <source>
        <dbReference type="Proteomes" id="UP001431209"/>
    </source>
</evidence>
<reference evidence="8 9" key="1">
    <citation type="submission" date="2024-03" db="EMBL/GenBank/DDBJ databases">
        <title>The Acrasis kona genome and developmental transcriptomes reveal deep origins of eukaryotic multicellular pathways.</title>
        <authorList>
            <person name="Sheikh S."/>
            <person name="Fu C.-J."/>
            <person name="Brown M.W."/>
            <person name="Baldauf S.L."/>
        </authorList>
    </citation>
    <scope>NUCLEOTIDE SEQUENCE [LARGE SCALE GENOMIC DNA]</scope>
    <source>
        <strain evidence="8 9">ATCC MYA-3509</strain>
    </source>
</reference>
<accession>A0AAW2YPJ0</accession>
<dbReference type="SMART" id="SM01079">
    <property type="entry name" value="CHASE"/>
    <property type="match status" value="1"/>
</dbReference>
<sequence length="544" mass="60034">MSKKNDTGSSDTQSSGKTHNNILSKQNKKIAKPTLVDYILLIIGILVLVLCLAGGLTGYFVMQSHDDKEAAIAFQQTAAAVVSAVNTNIKLATNDLLVLRNMMTVFDDIKYYTQFLPTVQSMASVSVVNGSVVLPSFISAYAYIQIVKYDDLTNFTNMIHSWGGAYSNLAVPRNSNNNTQMDVVRPEYFLVAQNIPFPLLSAINVGASPGRNITLNTVRSTGAISVTTKVPIIGVPGQSGTLVYAPVIKNNVTVGFVGTSLVTTNLLKSSSSLGLNEGLVMFDLDGSVMAVVTNGFNIPKIGDDYSLDEVQSFINNVPLSNGENNVTLYNRRFKIVYFHTEKTVNYLKIVPLGVCLFVALLTICILVFISFYRRFVVSKRIQEVTRNRIEVLENHRAKLSSLLKKSIKSEAKASGIINAIRDIVVVIDISGRILQSNKSFDKLFEFSEREWSEGVLLSSIIKDLPPLFFADAKDEDIKTKLTLRDESSFEVEIMVSSLSIEDFTKKEALPEPAIPTPNNQTTKNQRFEFAESGEESYVILIRRL</sequence>
<dbReference type="Gene3D" id="3.30.450.20">
    <property type="entry name" value="PAS domain"/>
    <property type="match status" value="1"/>
</dbReference>
<dbReference type="AlphaFoldDB" id="A0AAW2YPJ0"/>
<dbReference type="Proteomes" id="UP001431209">
    <property type="component" value="Unassembled WGS sequence"/>
</dbReference>
<evidence type="ECO:0000256" key="1">
    <source>
        <dbReference type="ARBA" id="ARBA00004370"/>
    </source>
</evidence>
<evidence type="ECO:0000256" key="5">
    <source>
        <dbReference type="SAM" id="MobiDB-lite"/>
    </source>
</evidence>
<dbReference type="EMBL" id="JAOPGA020000461">
    <property type="protein sequence ID" value="KAL0478731.1"/>
    <property type="molecule type" value="Genomic_DNA"/>
</dbReference>
<evidence type="ECO:0000256" key="6">
    <source>
        <dbReference type="SAM" id="Phobius"/>
    </source>
</evidence>
<keyword evidence="9" id="KW-1185">Reference proteome</keyword>
<evidence type="ECO:0000313" key="8">
    <source>
        <dbReference type="EMBL" id="KAL0478731.1"/>
    </source>
</evidence>
<protein>
    <submittedName>
        <fullName evidence="8">2 TM domain-containing transmembrane protein</fullName>
    </submittedName>
</protein>
<feature type="region of interest" description="Disordered" evidence="5">
    <location>
        <begin position="1"/>
        <end position="20"/>
    </location>
</feature>
<gene>
    <name evidence="8" type="ORF">AKO1_002085</name>
</gene>
<feature type="transmembrane region" description="Helical" evidence="6">
    <location>
        <begin position="35"/>
        <end position="62"/>
    </location>
</feature>
<dbReference type="InterPro" id="IPR000014">
    <property type="entry name" value="PAS"/>
</dbReference>
<evidence type="ECO:0000259" key="7">
    <source>
        <dbReference type="PROSITE" id="PS50112"/>
    </source>
</evidence>
<feature type="domain" description="PAS" evidence="7">
    <location>
        <begin position="409"/>
        <end position="450"/>
    </location>
</feature>
<keyword evidence="3 6" id="KW-1133">Transmembrane helix</keyword>
<dbReference type="GO" id="GO:0003824">
    <property type="term" value="F:catalytic activity"/>
    <property type="evidence" value="ECO:0007669"/>
    <property type="project" value="UniProtKB-ARBA"/>
</dbReference>
<keyword evidence="4 6" id="KW-0472">Membrane</keyword>
<evidence type="ECO:0000256" key="2">
    <source>
        <dbReference type="ARBA" id="ARBA00022692"/>
    </source>
</evidence>
<keyword evidence="2 6" id="KW-0812">Transmembrane</keyword>
<dbReference type="InterPro" id="IPR013767">
    <property type="entry name" value="PAS_fold"/>
</dbReference>
<evidence type="ECO:0000256" key="4">
    <source>
        <dbReference type="ARBA" id="ARBA00023136"/>
    </source>
</evidence>
<dbReference type="GO" id="GO:0006355">
    <property type="term" value="P:regulation of DNA-templated transcription"/>
    <property type="evidence" value="ECO:0007669"/>
    <property type="project" value="InterPro"/>
</dbReference>
<comment type="subcellular location">
    <subcellularLocation>
        <location evidence="1">Membrane</location>
    </subcellularLocation>
</comment>
<organism evidence="8 9">
    <name type="scientific">Acrasis kona</name>
    <dbReference type="NCBI Taxonomy" id="1008807"/>
    <lineage>
        <taxon>Eukaryota</taxon>
        <taxon>Discoba</taxon>
        <taxon>Heterolobosea</taxon>
        <taxon>Tetramitia</taxon>
        <taxon>Eutetramitia</taxon>
        <taxon>Acrasidae</taxon>
        <taxon>Acrasis</taxon>
    </lineage>
</organism>
<proteinExistence type="predicted"/>
<dbReference type="PROSITE" id="PS50112">
    <property type="entry name" value="PAS"/>
    <property type="match status" value="1"/>
</dbReference>
<dbReference type="Pfam" id="PF03924">
    <property type="entry name" value="CHASE"/>
    <property type="match status" value="1"/>
</dbReference>
<comment type="caution">
    <text evidence="8">The sequence shown here is derived from an EMBL/GenBank/DDBJ whole genome shotgun (WGS) entry which is preliminary data.</text>
</comment>
<dbReference type="GO" id="GO:0007165">
    <property type="term" value="P:signal transduction"/>
    <property type="evidence" value="ECO:0007669"/>
    <property type="project" value="UniProtKB-ARBA"/>
</dbReference>
<dbReference type="GO" id="GO:0016020">
    <property type="term" value="C:membrane"/>
    <property type="evidence" value="ECO:0007669"/>
    <property type="project" value="UniProtKB-SubCell"/>
</dbReference>